<keyword evidence="1" id="KW-0732">Signal</keyword>
<feature type="signal peptide" evidence="1">
    <location>
        <begin position="1"/>
        <end position="20"/>
    </location>
</feature>
<evidence type="ECO:0000256" key="1">
    <source>
        <dbReference type="SAM" id="SignalP"/>
    </source>
</evidence>
<gene>
    <name evidence="2" type="ORF">ACIKP9_08150</name>
</gene>
<accession>A0ABW8GLB3</accession>
<dbReference type="EMBL" id="JBIWXY010000001">
    <property type="protein sequence ID" value="MFJ5446198.1"/>
    <property type="molecule type" value="Genomic_DNA"/>
</dbReference>
<feature type="chain" id="PRO_5046834963" evidence="1">
    <location>
        <begin position="21"/>
        <end position="102"/>
    </location>
</feature>
<dbReference type="Proteomes" id="UP001617669">
    <property type="component" value="Unassembled WGS sequence"/>
</dbReference>
<protein>
    <submittedName>
        <fullName evidence="2">Uncharacterized protein</fullName>
    </submittedName>
</protein>
<comment type="caution">
    <text evidence="2">The sequence shown here is derived from an EMBL/GenBank/DDBJ whole genome shotgun (WGS) entry which is preliminary data.</text>
</comment>
<evidence type="ECO:0000313" key="3">
    <source>
        <dbReference type="Proteomes" id="UP001617669"/>
    </source>
</evidence>
<proteinExistence type="predicted"/>
<sequence>MKLTCVSFLALLALHLPAIAAPEEAPPTETTTASGDKILLHPNGKWEYVDKVKKAEADKIAKQYPENQGCPPGTQGGVFGIGRCIAPGDKDFNRGSISGKGR</sequence>
<keyword evidence="3" id="KW-1185">Reference proteome</keyword>
<evidence type="ECO:0000313" key="2">
    <source>
        <dbReference type="EMBL" id="MFJ5446198.1"/>
    </source>
</evidence>
<dbReference type="RefSeq" id="WP_400881343.1">
    <property type="nucleotide sequence ID" value="NZ_JBIWXY010000001.1"/>
</dbReference>
<organism evidence="2 3">
    <name type="scientific">Methylobacillus methanolivorans</name>
    <dbReference type="NCBI Taxonomy" id="1848927"/>
    <lineage>
        <taxon>Bacteria</taxon>
        <taxon>Pseudomonadati</taxon>
        <taxon>Pseudomonadota</taxon>
        <taxon>Betaproteobacteria</taxon>
        <taxon>Nitrosomonadales</taxon>
        <taxon>Methylophilaceae</taxon>
        <taxon>Methylobacillus</taxon>
    </lineage>
</organism>
<reference evidence="2 3" key="1">
    <citation type="submission" date="2024-11" db="EMBL/GenBank/DDBJ databases">
        <authorList>
            <person name="Kaparullina E.N."/>
            <person name="Delegan Y.A."/>
            <person name="Doronina N.V."/>
        </authorList>
    </citation>
    <scope>NUCLEOTIDE SEQUENCE [LARGE SCALE GENOMIC DNA]</scope>
    <source>
        <strain evidence="2 3">7sh_L</strain>
    </source>
</reference>
<name>A0ABW8GLB3_9PROT</name>